<comment type="caution">
    <text evidence="8">The sequence shown here is derived from an EMBL/GenBank/DDBJ whole genome shotgun (WGS) entry which is preliminary data.</text>
</comment>
<accession>A0A4S8EUC7</accession>
<feature type="binding site" evidence="7">
    <location>
        <position position="113"/>
    </location>
    <ligand>
        <name>Zn(2+)</name>
        <dbReference type="ChEBI" id="CHEBI:29105"/>
        <note>catalytic</note>
    </ligand>
</feature>
<dbReference type="OrthoDB" id="9807740at2"/>
<keyword evidence="6 7" id="KW-0862">Zinc</keyword>
<comment type="cofactor">
    <cofactor evidence="7">
        <name>Zn(2+)</name>
        <dbReference type="ChEBI" id="CHEBI:29105"/>
    </cofactor>
    <text evidence="7">Binds 1 zinc ion.</text>
</comment>
<feature type="binding site" evidence="7">
    <location>
        <position position="123"/>
    </location>
    <ligand>
        <name>Zn(2+)</name>
        <dbReference type="ChEBI" id="CHEBI:29105"/>
        <note>catalytic</note>
    </ligand>
</feature>
<evidence type="ECO:0000313" key="8">
    <source>
        <dbReference type="EMBL" id="THT98457.1"/>
    </source>
</evidence>
<keyword evidence="2 7" id="KW-0540">Nuclease</keyword>
<protein>
    <recommendedName>
        <fullName evidence="7">Endoribonuclease YbeY</fullName>
        <ecNumber evidence="7">3.1.-.-</ecNumber>
    </recommendedName>
</protein>
<name>A0A4S8EUC7_9BURK</name>
<dbReference type="PANTHER" id="PTHR46986">
    <property type="entry name" value="ENDORIBONUCLEASE YBEY, CHLOROPLASTIC"/>
    <property type="match status" value="1"/>
</dbReference>
<evidence type="ECO:0000256" key="2">
    <source>
        <dbReference type="ARBA" id="ARBA00022722"/>
    </source>
</evidence>
<keyword evidence="7" id="KW-0690">Ribosome biogenesis</keyword>
<dbReference type="NCBIfam" id="TIGR00043">
    <property type="entry name" value="rRNA maturation RNase YbeY"/>
    <property type="match status" value="1"/>
</dbReference>
<proteinExistence type="inferred from homology"/>
<dbReference type="SUPFAM" id="SSF55486">
    <property type="entry name" value="Metalloproteases ('zincins'), catalytic domain"/>
    <property type="match status" value="1"/>
</dbReference>
<keyword evidence="7" id="KW-0698">rRNA processing</keyword>
<evidence type="ECO:0000256" key="6">
    <source>
        <dbReference type="ARBA" id="ARBA00022833"/>
    </source>
</evidence>
<dbReference type="InterPro" id="IPR002036">
    <property type="entry name" value="YbeY"/>
</dbReference>
<dbReference type="InterPro" id="IPR023091">
    <property type="entry name" value="MetalPrtase_cat_dom_sf_prd"/>
</dbReference>
<evidence type="ECO:0000256" key="3">
    <source>
        <dbReference type="ARBA" id="ARBA00022723"/>
    </source>
</evidence>
<dbReference type="GO" id="GO:0004521">
    <property type="term" value="F:RNA endonuclease activity"/>
    <property type="evidence" value="ECO:0007669"/>
    <property type="project" value="UniProtKB-UniRule"/>
</dbReference>
<evidence type="ECO:0000256" key="1">
    <source>
        <dbReference type="ARBA" id="ARBA00010875"/>
    </source>
</evidence>
<dbReference type="GO" id="GO:0004222">
    <property type="term" value="F:metalloendopeptidase activity"/>
    <property type="evidence" value="ECO:0007669"/>
    <property type="project" value="InterPro"/>
</dbReference>
<dbReference type="EMBL" id="STFG01000020">
    <property type="protein sequence ID" value="THT98457.1"/>
    <property type="molecule type" value="Genomic_DNA"/>
</dbReference>
<dbReference type="InterPro" id="IPR020549">
    <property type="entry name" value="YbeY_CS"/>
</dbReference>
<dbReference type="GO" id="GO:0006364">
    <property type="term" value="P:rRNA processing"/>
    <property type="evidence" value="ECO:0007669"/>
    <property type="project" value="UniProtKB-UniRule"/>
</dbReference>
<sequence length="152" mass="17261">MTLPTLTLSLQYGRFPDAAKHRLVLKRHKVERWIRHALAADGEVTVRIVDAQEGQTLNREYRHKDYATNVLTFDYAVEPIVMADLVLCAPVVEREAIEQGKTLEEHYAHLLVHGTLHAQGWDHETSEADAQEMEAEETLIMQGLGFANPYQA</sequence>
<dbReference type="EC" id="3.1.-.-" evidence="7"/>
<reference evidence="8 9" key="1">
    <citation type="journal article" date="2015" name="Antonie Van Leeuwenhoek">
        <title>Lampropedia puyangensis sp. nov., isolated from symptomatic bark of Populus ? euramericana canker and emended description of Lampropedia hyalina (Ehrenberg 1832) Lee et al. 2004.</title>
        <authorList>
            <person name="Li Y."/>
            <person name="Wang T."/>
            <person name="Piao C.G."/>
            <person name="Wang L.F."/>
            <person name="Tian G.Z."/>
            <person name="Zhu T.H."/>
            <person name="Guo M.W."/>
        </authorList>
    </citation>
    <scope>NUCLEOTIDE SEQUENCE [LARGE SCALE GENOMIC DNA]</scope>
    <source>
        <strain evidence="8 9">2-bin</strain>
    </source>
</reference>
<dbReference type="HAMAP" id="MF_00009">
    <property type="entry name" value="Endoribonucl_YbeY"/>
    <property type="match status" value="1"/>
</dbReference>
<evidence type="ECO:0000256" key="7">
    <source>
        <dbReference type="HAMAP-Rule" id="MF_00009"/>
    </source>
</evidence>
<evidence type="ECO:0000313" key="9">
    <source>
        <dbReference type="Proteomes" id="UP000308917"/>
    </source>
</evidence>
<dbReference type="Proteomes" id="UP000308917">
    <property type="component" value="Unassembled WGS sequence"/>
</dbReference>
<dbReference type="PANTHER" id="PTHR46986:SF1">
    <property type="entry name" value="ENDORIBONUCLEASE YBEY, CHLOROPLASTIC"/>
    <property type="match status" value="1"/>
</dbReference>
<dbReference type="AlphaFoldDB" id="A0A4S8EUC7"/>
<feature type="binding site" evidence="7">
    <location>
        <position position="117"/>
    </location>
    <ligand>
        <name>Zn(2+)</name>
        <dbReference type="ChEBI" id="CHEBI:29105"/>
        <note>catalytic</note>
    </ligand>
</feature>
<dbReference type="GO" id="GO:0008270">
    <property type="term" value="F:zinc ion binding"/>
    <property type="evidence" value="ECO:0007669"/>
    <property type="project" value="UniProtKB-UniRule"/>
</dbReference>
<comment type="function">
    <text evidence="7">Single strand-specific metallo-endoribonuclease involved in late-stage 70S ribosome quality control and in maturation of the 3' terminus of the 16S rRNA.</text>
</comment>
<comment type="similarity">
    <text evidence="1 7">Belongs to the endoribonuclease YbeY family.</text>
</comment>
<comment type="subcellular location">
    <subcellularLocation>
        <location evidence="7">Cytoplasm</location>
    </subcellularLocation>
</comment>
<evidence type="ECO:0000256" key="4">
    <source>
        <dbReference type="ARBA" id="ARBA00022759"/>
    </source>
</evidence>
<dbReference type="PROSITE" id="PS01306">
    <property type="entry name" value="UPF0054"/>
    <property type="match status" value="1"/>
</dbReference>
<keyword evidence="7" id="KW-0963">Cytoplasm</keyword>
<keyword evidence="4 7" id="KW-0255">Endonuclease</keyword>
<keyword evidence="5 7" id="KW-0378">Hydrolase</keyword>
<dbReference type="Pfam" id="PF02130">
    <property type="entry name" value="YbeY"/>
    <property type="match status" value="1"/>
</dbReference>
<keyword evidence="9" id="KW-1185">Reference proteome</keyword>
<keyword evidence="3 7" id="KW-0479">Metal-binding</keyword>
<dbReference type="GO" id="GO:0005737">
    <property type="term" value="C:cytoplasm"/>
    <property type="evidence" value="ECO:0007669"/>
    <property type="project" value="UniProtKB-SubCell"/>
</dbReference>
<gene>
    <name evidence="7 8" type="primary">ybeY</name>
    <name evidence="8" type="ORF">E9531_14105</name>
</gene>
<evidence type="ECO:0000256" key="5">
    <source>
        <dbReference type="ARBA" id="ARBA00022801"/>
    </source>
</evidence>
<organism evidence="8 9">
    <name type="scientific">Lampropedia puyangensis</name>
    <dbReference type="NCBI Taxonomy" id="1330072"/>
    <lineage>
        <taxon>Bacteria</taxon>
        <taxon>Pseudomonadati</taxon>
        <taxon>Pseudomonadota</taxon>
        <taxon>Betaproteobacteria</taxon>
        <taxon>Burkholderiales</taxon>
        <taxon>Comamonadaceae</taxon>
        <taxon>Lampropedia</taxon>
    </lineage>
</organism>
<dbReference type="Gene3D" id="3.40.390.30">
    <property type="entry name" value="Metalloproteases ('zincins'), catalytic domain"/>
    <property type="match status" value="1"/>
</dbReference>
<dbReference type="RefSeq" id="WP_136574418.1">
    <property type="nucleotide sequence ID" value="NZ_STFG01000020.1"/>
</dbReference>